<sequence length="160" mass="19695">MKNIGKIKVDVDISYEYQKMALEDEKVAKLLKDNFQYRHSIYFFIQSMEKYIKSKIFTLVNPNLEYFIKKNRHHSLDSSVEFLIEVISPDENIREQVKYQFNKYVFNELNSRNLHNNLRYPFYNYKRKSYTTVNYDEYDCKYIEDMLEKLKKYLNDLNRI</sequence>
<dbReference type="EMBL" id="JAHLOQ010000011">
    <property type="protein sequence ID" value="MBU5335888.1"/>
    <property type="molecule type" value="Genomic_DNA"/>
</dbReference>
<keyword evidence="2" id="KW-1185">Reference proteome</keyword>
<reference evidence="1 2" key="1">
    <citation type="submission" date="2021-06" db="EMBL/GenBank/DDBJ databases">
        <authorList>
            <person name="Sun Q."/>
            <person name="Li D."/>
        </authorList>
    </citation>
    <scope>NUCLEOTIDE SEQUENCE [LARGE SCALE GENOMIC DNA]</scope>
    <source>
        <strain evidence="1 2">N19</strain>
    </source>
</reference>
<protein>
    <submittedName>
        <fullName evidence="1">HEPN domain-containing protein</fullName>
    </submittedName>
</protein>
<comment type="caution">
    <text evidence="1">The sequence shown here is derived from an EMBL/GenBank/DDBJ whole genome shotgun (WGS) entry which is preliminary data.</text>
</comment>
<organism evidence="1 2">
    <name type="scientific">Intestinibacter bartlettii</name>
    <dbReference type="NCBI Taxonomy" id="261299"/>
    <lineage>
        <taxon>Bacteria</taxon>
        <taxon>Bacillati</taxon>
        <taxon>Bacillota</taxon>
        <taxon>Clostridia</taxon>
        <taxon>Peptostreptococcales</taxon>
        <taxon>Peptostreptococcaceae</taxon>
        <taxon>Intestinibacter</taxon>
    </lineage>
</organism>
<dbReference type="Proteomes" id="UP001196301">
    <property type="component" value="Unassembled WGS sequence"/>
</dbReference>
<name>A0ABS6DVL9_9FIRM</name>
<evidence type="ECO:0000313" key="2">
    <source>
        <dbReference type="Proteomes" id="UP001196301"/>
    </source>
</evidence>
<gene>
    <name evidence="1" type="ORF">KQI20_05495</name>
</gene>
<evidence type="ECO:0000313" key="1">
    <source>
        <dbReference type="EMBL" id="MBU5335888.1"/>
    </source>
</evidence>
<proteinExistence type="predicted"/>
<dbReference type="RefSeq" id="WP_216569026.1">
    <property type="nucleotide sequence ID" value="NZ_JAHLOQ010000011.1"/>
</dbReference>
<accession>A0ABS6DVL9</accession>